<gene>
    <name evidence="3" type="ORF">ESA94_18365</name>
</gene>
<feature type="domain" description="Amidohydrolase-related" evidence="2">
    <location>
        <begin position="7"/>
        <end position="284"/>
    </location>
</feature>
<comment type="caution">
    <text evidence="3">The sequence shown here is derived from an EMBL/GenBank/DDBJ whole genome shotgun (WGS) entry which is preliminary data.</text>
</comment>
<comment type="similarity">
    <text evidence="1">Belongs to the metallo-dependent hydrolases superfamily.</text>
</comment>
<keyword evidence="3" id="KW-0378">Hydrolase</keyword>
<dbReference type="InterPro" id="IPR006680">
    <property type="entry name" value="Amidohydro-rel"/>
</dbReference>
<proteinExistence type="inferred from homology"/>
<dbReference type="Pfam" id="PF04909">
    <property type="entry name" value="Amidohydro_2"/>
    <property type="match status" value="1"/>
</dbReference>
<sequence>MIQKIADTHVHIWDFHRAEYAWLKDNTSILNRTYSIEEIETERIDAGITKGILVQAANNFEDTDWMLHVAVNTNWIAGIVGWLPLTDPEATLKALQRKYGKEKYFKGVRHLIHDEPDAEWLLQPEVINSLQILADHNIPYDVVGVLPEHIETALEVANKVPELKMVFDHLNQPPIAAKEQFGRWGELMKEAAQHKNFYAKISGLGVTAQKGESWTADDIKPYVGFALEQFGADRCFLGGDWPVALLAGSYNHAWKNYKEVILELVDKSAAEKIFYSNAANFYSF</sequence>
<dbReference type="InterPro" id="IPR052350">
    <property type="entry name" value="Metallo-dep_Lactonases"/>
</dbReference>
<evidence type="ECO:0000313" key="3">
    <source>
        <dbReference type="EMBL" id="RXK57982.1"/>
    </source>
</evidence>
<dbReference type="RefSeq" id="WP_129132411.1">
    <property type="nucleotide sequence ID" value="NZ_SDHW01000007.1"/>
</dbReference>
<accession>A0A4Q1CEM6</accession>
<dbReference type="EMBL" id="SDHW01000007">
    <property type="protein sequence ID" value="RXK57982.1"/>
    <property type="molecule type" value="Genomic_DNA"/>
</dbReference>
<evidence type="ECO:0000259" key="2">
    <source>
        <dbReference type="Pfam" id="PF04909"/>
    </source>
</evidence>
<dbReference type="AlphaFoldDB" id="A0A4Q1CEM6"/>
<dbReference type="SUPFAM" id="SSF51556">
    <property type="entry name" value="Metallo-dependent hydrolases"/>
    <property type="match status" value="1"/>
</dbReference>
<dbReference type="OrthoDB" id="5450317at2"/>
<dbReference type="PANTHER" id="PTHR43569">
    <property type="entry name" value="AMIDOHYDROLASE"/>
    <property type="match status" value="1"/>
</dbReference>
<organism evidence="3 4">
    <name type="scientific">Lacibacter luteus</name>
    <dbReference type="NCBI Taxonomy" id="2508719"/>
    <lineage>
        <taxon>Bacteria</taxon>
        <taxon>Pseudomonadati</taxon>
        <taxon>Bacteroidota</taxon>
        <taxon>Chitinophagia</taxon>
        <taxon>Chitinophagales</taxon>
        <taxon>Chitinophagaceae</taxon>
        <taxon>Lacibacter</taxon>
    </lineage>
</organism>
<dbReference type="InterPro" id="IPR032466">
    <property type="entry name" value="Metal_Hydrolase"/>
</dbReference>
<protein>
    <submittedName>
        <fullName evidence="3">Amidohydrolase</fullName>
    </submittedName>
</protein>
<keyword evidence="4" id="KW-1185">Reference proteome</keyword>
<name>A0A4Q1CEM6_9BACT</name>
<dbReference type="Gene3D" id="3.20.20.140">
    <property type="entry name" value="Metal-dependent hydrolases"/>
    <property type="match status" value="1"/>
</dbReference>
<evidence type="ECO:0000313" key="4">
    <source>
        <dbReference type="Proteomes" id="UP000290204"/>
    </source>
</evidence>
<dbReference type="Proteomes" id="UP000290204">
    <property type="component" value="Unassembled WGS sequence"/>
</dbReference>
<dbReference type="GO" id="GO:0016787">
    <property type="term" value="F:hydrolase activity"/>
    <property type="evidence" value="ECO:0007669"/>
    <property type="project" value="UniProtKB-KW"/>
</dbReference>
<reference evidence="3 4" key="1">
    <citation type="submission" date="2019-01" db="EMBL/GenBank/DDBJ databases">
        <title>Lacibacter sp. strain TTM-7.</title>
        <authorList>
            <person name="Chen W.-M."/>
        </authorList>
    </citation>
    <scope>NUCLEOTIDE SEQUENCE [LARGE SCALE GENOMIC DNA]</scope>
    <source>
        <strain evidence="3 4">TTM-7</strain>
    </source>
</reference>
<evidence type="ECO:0000256" key="1">
    <source>
        <dbReference type="ARBA" id="ARBA00038310"/>
    </source>
</evidence>
<dbReference type="PANTHER" id="PTHR43569:SF2">
    <property type="entry name" value="AMIDOHYDROLASE-RELATED DOMAIN-CONTAINING PROTEIN"/>
    <property type="match status" value="1"/>
</dbReference>